<evidence type="ECO:0000313" key="3">
    <source>
        <dbReference type="EMBL" id="TRM69732.1"/>
    </source>
</evidence>
<name>A0A550CY52_9AGAR</name>
<feature type="transmembrane region" description="Helical" evidence="1">
    <location>
        <begin position="20"/>
        <end position="41"/>
    </location>
</feature>
<keyword evidence="1" id="KW-0472">Membrane</keyword>
<dbReference type="AlphaFoldDB" id="A0A550CY52"/>
<comment type="caution">
    <text evidence="3">The sequence shown here is derived from an EMBL/GenBank/DDBJ whole genome shotgun (WGS) entry which is preliminary data.</text>
</comment>
<dbReference type="Proteomes" id="UP000320762">
    <property type="component" value="Unassembled WGS sequence"/>
</dbReference>
<feature type="transmembrane region" description="Helical" evidence="1">
    <location>
        <begin position="61"/>
        <end position="82"/>
    </location>
</feature>
<feature type="transmembrane region" description="Helical" evidence="1">
    <location>
        <begin position="137"/>
        <end position="156"/>
    </location>
</feature>
<dbReference type="Pfam" id="PF20151">
    <property type="entry name" value="DUF6533"/>
    <property type="match status" value="1"/>
</dbReference>
<feature type="domain" description="DUF6533" evidence="2">
    <location>
        <begin position="31"/>
        <end position="71"/>
    </location>
</feature>
<organism evidence="3 4">
    <name type="scientific">Schizophyllum amplum</name>
    <dbReference type="NCBI Taxonomy" id="97359"/>
    <lineage>
        <taxon>Eukaryota</taxon>
        <taxon>Fungi</taxon>
        <taxon>Dikarya</taxon>
        <taxon>Basidiomycota</taxon>
        <taxon>Agaricomycotina</taxon>
        <taxon>Agaricomycetes</taxon>
        <taxon>Agaricomycetidae</taxon>
        <taxon>Agaricales</taxon>
        <taxon>Schizophyllaceae</taxon>
        <taxon>Schizophyllum</taxon>
    </lineage>
</organism>
<evidence type="ECO:0000313" key="4">
    <source>
        <dbReference type="Proteomes" id="UP000320762"/>
    </source>
</evidence>
<gene>
    <name evidence="3" type="ORF">BD626DRAFT_475103</name>
</gene>
<proteinExistence type="predicted"/>
<keyword evidence="1" id="KW-0812">Transmembrane</keyword>
<sequence length="225" mass="25264">MEDELAGPDITSRLADVDHAAFLLFQYAPGIALTFLALEFVSHIDIEVACIWRRPFTHVRLLYILARYGALRLQCAASQTWITRYFHSANLPWDVTHCKTWLLIHVYSAHALHLLLVLHMAARVYALYAFDVRIRNVLAFLVVLDLGTATCITYFSVKKNTFAGACEPHSPPIIQYYAVGTGLPQLSLLGLTLYKRWSLHSKAASNIINVVTRDGGWTFGVVACE</sequence>
<protein>
    <recommendedName>
        <fullName evidence="2">DUF6533 domain-containing protein</fullName>
    </recommendedName>
</protein>
<keyword evidence="1" id="KW-1133">Transmembrane helix</keyword>
<keyword evidence="4" id="KW-1185">Reference proteome</keyword>
<dbReference type="EMBL" id="VDMD01000001">
    <property type="protein sequence ID" value="TRM69732.1"/>
    <property type="molecule type" value="Genomic_DNA"/>
</dbReference>
<evidence type="ECO:0000259" key="2">
    <source>
        <dbReference type="Pfam" id="PF20151"/>
    </source>
</evidence>
<feature type="transmembrane region" description="Helical" evidence="1">
    <location>
        <begin position="102"/>
        <end position="125"/>
    </location>
</feature>
<evidence type="ECO:0000256" key="1">
    <source>
        <dbReference type="SAM" id="Phobius"/>
    </source>
</evidence>
<dbReference type="OrthoDB" id="3044561at2759"/>
<reference evidence="3 4" key="1">
    <citation type="journal article" date="2019" name="New Phytol.">
        <title>Comparative genomics reveals unique wood-decay strategies and fruiting body development in the Schizophyllaceae.</title>
        <authorList>
            <person name="Almasi E."/>
            <person name="Sahu N."/>
            <person name="Krizsan K."/>
            <person name="Balint B."/>
            <person name="Kovacs G.M."/>
            <person name="Kiss B."/>
            <person name="Cseklye J."/>
            <person name="Drula E."/>
            <person name="Henrissat B."/>
            <person name="Nagy I."/>
            <person name="Chovatia M."/>
            <person name="Adam C."/>
            <person name="LaButti K."/>
            <person name="Lipzen A."/>
            <person name="Riley R."/>
            <person name="Grigoriev I.V."/>
            <person name="Nagy L.G."/>
        </authorList>
    </citation>
    <scope>NUCLEOTIDE SEQUENCE [LARGE SCALE GENOMIC DNA]</scope>
    <source>
        <strain evidence="3 4">NL-1724</strain>
    </source>
</reference>
<dbReference type="InterPro" id="IPR045340">
    <property type="entry name" value="DUF6533"/>
</dbReference>
<feature type="transmembrane region" description="Helical" evidence="1">
    <location>
        <begin position="176"/>
        <end position="194"/>
    </location>
</feature>
<accession>A0A550CY52</accession>